<evidence type="ECO:0000259" key="1">
    <source>
        <dbReference type="PROSITE" id="PS50878"/>
    </source>
</evidence>
<protein>
    <submittedName>
        <fullName evidence="2">Reverse transcriptase/maturase family protein</fullName>
        <ecNumber evidence="2">2.7.7.49</ecNumber>
    </submittedName>
</protein>
<dbReference type="InterPro" id="IPR000477">
    <property type="entry name" value="RT_dom"/>
</dbReference>
<keyword evidence="2" id="KW-0695">RNA-directed DNA polymerase</keyword>
<dbReference type="InterPro" id="IPR051083">
    <property type="entry name" value="GrpII_Intron_Splice-Mob/Def"/>
</dbReference>
<feature type="domain" description="Reverse transcriptase" evidence="1">
    <location>
        <begin position="74"/>
        <end position="359"/>
    </location>
</feature>
<dbReference type="EC" id="2.7.7.49" evidence="2"/>
<dbReference type="GO" id="GO:0003964">
    <property type="term" value="F:RNA-directed DNA polymerase activity"/>
    <property type="evidence" value="ECO:0007669"/>
    <property type="project" value="UniProtKB-KW"/>
</dbReference>
<dbReference type="EMBL" id="JBHSDK010000020">
    <property type="protein sequence ID" value="MFC4336432.1"/>
    <property type="molecule type" value="Genomic_DNA"/>
</dbReference>
<dbReference type="SUPFAM" id="SSF56672">
    <property type="entry name" value="DNA/RNA polymerases"/>
    <property type="match status" value="1"/>
</dbReference>
<comment type="caution">
    <text evidence="2">The sequence shown here is derived from an EMBL/GenBank/DDBJ whole genome shotgun (WGS) entry which is preliminary data.</text>
</comment>
<dbReference type="InterPro" id="IPR043502">
    <property type="entry name" value="DNA/RNA_pol_sf"/>
</dbReference>
<dbReference type="Pfam" id="PF21368">
    <property type="entry name" value="AI2M-like_HNH"/>
    <property type="match status" value="1"/>
</dbReference>
<evidence type="ECO:0000313" key="2">
    <source>
        <dbReference type="EMBL" id="MFC4336432.1"/>
    </source>
</evidence>
<sequence length="595" mass="68225">MFTSPPMEIRSVTATTHLNEPAVLKDAALLYRQLFNEQLYLVAYGRIYANDGAMTPGADGETPDGMSLERIREIIDDLRAERYRFTPARRVYIPKKNGAKRPLGLPAWSDKLVGEVIRLLLEAYYEPQFSDRSHGFRPGRGCHTALNEIASTWTGTTWLIEGDIADCFGSLDHEVILNILAEWIHDERFLGLIARMLRAGYLEDWIWHATRSGAPQGGVVSPILSNIYLDRFDKFVEEELIPAWTKGRIRRNNREYKNVTANIGYWSRKGDPERVAPLRRRQRSIPASDPRDPGYRRLRYTRYADDHLLGFVGTRAEAEQIKEEIAKFLHETLKLELSIEKTLITHARTKRARFLGYDIGTLHNDTKLTRGHRKVNGSVALEVPPEVVNSKCHLYQHDDGRAAIRGDLKNLSDYSIIAVYGAEYRGYVQYYQMAGNLNWLNKLRFAMERSMLSTLAAKHRRPPWRLRDRFKSTIETPYGTRRCFEASHTTPSGSVATARFGGIPLVRQRHTTIIDGRWPARQKRLLVKRLKTGICELCGSDRTITVHHVRRMSDLERYSTTNPPKWVADMRQYRRKTIIVCAHCHAAIHGGSSDS</sequence>
<accession>A0ABV8U0D6</accession>
<evidence type="ECO:0000313" key="3">
    <source>
        <dbReference type="Proteomes" id="UP001595823"/>
    </source>
</evidence>
<keyword evidence="2" id="KW-0808">Transferase</keyword>
<keyword evidence="2" id="KW-0548">Nucleotidyltransferase</keyword>
<organism evidence="2 3">
    <name type="scientific">Salininema proteolyticum</name>
    <dbReference type="NCBI Taxonomy" id="1607685"/>
    <lineage>
        <taxon>Bacteria</taxon>
        <taxon>Bacillati</taxon>
        <taxon>Actinomycetota</taxon>
        <taxon>Actinomycetes</taxon>
        <taxon>Glycomycetales</taxon>
        <taxon>Glycomycetaceae</taxon>
        <taxon>Salininema</taxon>
    </lineage>
</organism>
<reference evidence="3" key="1">
    <citation type="journal article" date="2019" name="Int. J. Syst. Evol. Microbiol.">
        <title>The Global Catalogue of Microorganisms (GCM) 10K type strain sequencing project: providing services to taxonomists for standard genome sequencing and annotation.</title>
        <authorList>
            <consortium name="The Broad Institute Genomics Platform"/>
            <consortium name="The Broad Institute Genome Sequencing Center for Infectious Disease"/>
            <person name="Wu L."/>
            <person name="Ma J."/>
        </authorList>
    </citation>
    <scope>NUCLEOTIDE SEQUENCE [LARGE SCALE GENOMIC DNA]</scope>
    <source>
        <strain evidence="3">IBRC-M 10908</strain>
    </source>
</reference>
<dbReference type="InterPro" id="IPR024937">
    <property type="entry name" value="Domain_X"/>
</dbReference>
<name>A0ABV8U0D6_9ACTN</name>
<dbReference type="Pfam" id="PF01348">
    <property type="entry name" value="Intron_maturas2"/>
    <property type="match status" value="1"/>
</dbReference>
<dbReference type="CDD" id="cd01651">
    <property type="entry name" value="RT_G2_intron"/>
    <property type="match status" value="1"/>
</dbReference>
<dbReference type="PROSITE" id="PS50878">
    <property type="entry name" value="RT_POL"/>
    <property type="match status" value="1"/>
</dbReference>
<dbReference type="Proteomes" id="UP001595823">
    <property type="component" value="Unassembled WGS sequence"/>
</dbReference>
<keyword evidence="3" id="KW-1185">Reference proteome</keyword>
<dbReference type="RefSeq" id="WP_380622364.1">
    <property type="nucleotide sequence ID" value="NZ_JBHSDK010000020.1"/>
</dbReference>
<dbReference type="InterPro" id="IPR049030">
    <property type="entry name" value="AI2M-like_HNH"/>
</dbReference>
<gene>
    <name evidence="2" type="ORF">ACFPET_14610</name>
</gene>
<dbReference type="PANTHER" id="PTHR34047">
    <property type="entry name" value="NUCLEAR INTRON MATURASE 1, MITOCHONDRIAL-RELATED"/>
    <property type="match status" value="1"/>
</dbReference>
<dbReference type="PANTHER" id="PTHR34047:SF8">
    <property type="entry name" value="PROTEIN YKFC"/>
    <property type="match status" value="1"/>
</dbReference>
<proteinExistence type="predicted"/>
<dbReference type="Pfam" id="PF00078">
    <property type="entry name" value="RVT_1"/>
    <property type="match status" value="1"/>
</dbReference>